<feature type="binding site" evidence="7">
    <location>
        <position position="196"/>
    </location>
    <ligand>
        <name>3-phosphoshikimate</name>
        <dbReference type="ChEBI" id="CHEBI:145989"/>
    </ligand>
</feature>
<evidence type="ECO:0000256" key="4">
    <source>
        <dbReference type="ARBA" id="ARBA00022679"/>
    </source>
</evidence>
<dbReference type="GO" id="GO:0003866">
    <property type="term" value="F:3-phosphoshikimate 1-carboxyvinyltransferase activity"/>
    <property type="evidence" value="ECO:0007669"/>
    <property type="project" value="UniProtKB-EC"/>
</dbReference>
<gene>
    <name evidence="7" type="primary">aroA</name>
    <name evidence="9" type="ORF">J2Z43_000510</name>
</gene>
<dbReference type="PANTHER" id="PTHR21090">
    <property type="entry name" value="AROM/DEHYDROQUINATE SYNTHASE"/>
    <property type="match status" value="1"/>
</dbReference>
<evidence type="ECO:0000259" key="8">
    <source>
        <dbReference type="Pfam" id="PF00275"/>
    </source>
</evidence>
<evidence type="ECO:0000313" key="9">
    <source>
        <dbReference type="EMBL" id="MBP1854120.1"/>
    </source>
</evidence>
<comment type="pathway">
    <text evidence="1 7">Metabolic intermediate biosynthesis; chorismate biosynthesis; chorismate from D-erythrose 4-phosphate and phosphoenolpyruvate: step 6/7.</text>
</comment>
<feature type="domain" description="Enolpyruvate transferase" evidence="8">
    <location>
        <begin position="116"/>
        <end position="443"/>
    </location>
</feature>
<feature type="binding site" evidence="7">
    <location>
        <position position="26"/>
    </location>
    <ligand>
        <name>3-phosphoshikimate</name>
        <dbReference type="ChEBI" id="CHEBI:145989"/>
    </ligand>
</feature>
<feature type="binding site" evidence="7">
    <location>
        <position position="336"/>
    </location>
    <ligand>
        <name>3-phosphoshikimate</name>
        <dbReference type="ChEBI" id="CHEBI:145989"/>
    </ligand>
</feature>
<comment type="subcellular location">
    <subcellularLocation>
        <location evidence="7">Cytoplasm</location>
    </subcellularLocation>
</comment>
<feature type="binding site" evidence="7">
    <location>
        <position position="196"/>
    </location>
    <ligand>
        <name>phosphoenolpyruvate</name>
        <dbReference type="ChEBI" id="CHEBI:58702"/>
    </ligand>
</feature>
<feature type="domain" description="Enolpyruvate transferase" evidence="8">
    <location>
        <begin position="8"/>
        <end position="72"/>
    </location>
</feature>
<feature type="binding site" evidence="7">
    <location>
        <position position="195"/>
    </location>
    <ligand>
        <name>3-phosphoshikimate</name>
        <dbReference type="ChEBI" id="CHEBI:145989"/>
    </ligand>
</feature>
<dbReference type="NCBIfam" id="TIGR01356">
    <property type="entry name" value="aroA"/>
    <property type="match status" value="1"/>
</dbReference>
<comment type="caution">
    <text evidence="7">Lacks conserved residue(s) required for the propagation of feature annotation.</text>
</comment>
<keyword evidence="3 7" id="KW-0028">Amino-acid biosynthesis</keyword>
<comment type="similarity">
    <text evidence="2 7">Belongs to the EPSP synthase family.</text>
</comment>
<name>A0ABS4E862_9FIRM</name>
<protein>
    <recommendedName>
        <fullName evidence="7">3-phosphoshikimate 1-carboxyvinyltransferase</fullName>
        <ecNumber evidence="7">2.5.1.19</ecNumber>
    </recommendedName>
    <alternativeName>
        <fullName evidence="7">5-enolpyruvylshikimate-3-phosphate synthase</fullName>
        <shortName evidence="7">EPSP synthase</shortName>
        <shortName evidence="7">EPSPS</shortName>
    </alternativeName>
</protein>
<dbReference type="CDD" id="cd01556">
    <property type="entry name" value="EPSP_synthase"/>
    <property type="match status" value="1"/>
</dbReference>
<dbReference type="EMBL" id="JAGGJX010000001">
    <property type="protein sequence ID" value="MBP1854120.1"/>
    <property type="molecule type" value="Genomic_DNA"/>
</dbReference>
<feature type="binding site" evidence="7">
    <location>
        <position position="194"/>
    </location>
    <ligand>
        <name>3-phosphoshikimate</name>
        <dbReference type="ChEBI" id="CHEBI:145989"/>
    </ligand>
</feature>
<dbReference type="InterPro" id="IPR013792">
    <property type="entry name" value="RNA3'P_cycl/enolpyr_Trfase_a/b"/>
</dbReference>
<dbReference type="PIRSF" id="PIRSF000505">
    <property type="entry name" value="EPSPS"/>
    <property type="match status" value="1"/>
</dbReference>
<feature type="binding site" evidence="7">
    <location>
        <position position="21"/>
    </location>
    <ligand>
        <name>phosphoenolpyruvate</name>
        <dbReference type="ChEBI" id="CHEBI:58702"/>
    </ligand>
</feature>
<comment type="subunit">
    <text evidence="7">Monomer.</text>
</comment>
<feature type="binding site" evidence="7">
    <location>
        <position position="151"/>
    </location>
    <ligand>
        <name>phosphoenolpyruvate</name>
        <dbReference type="ChEBI" id="CHEBI:58702"/>
    </ligand>
</feature>
<evidence type="ECO:0000256" key="2">
    <source>
        <dbReference type="ARBA" id="ARBA00009948"/>
    </source>
</evidence>
<comment type="catalytic activity">
    <reaction evidence="6">
        <text>3-phosphoshikimate + phosphoenolpyruvate = 5-O-(1-carboxyvinyl)-3-phosphoshikimate + phosphate</text>
        <dbReference type="Rhea" id="RHEA:21256"/>
        <dbReference type="ChEBI" id="CHEBI:43474"/>
        <dbReference type="ChEBI" id="CHEBI:57701"/>
        <dbReference type="ChEBI" id="CHEBI:58702"/>
        <dbReference type="ChEBI" id="CHEBI:145989"/>
        <dbReference type="EC" id="2.5.1.19"/>
    </reaction>
    <physiologicalReaction direction="left-to-right" evidence="6">
        <dbReference type="Rhea" id="RHEA:21257"/>
    </physiologicalReaction>
</comment>
<evidence type="ECO:0000256" key="7">
    <source>
        <dbReference type="HAMAP-Rule" id="MF_00210"/>
    </source>
</evidence>
<feature type="binding site" evidence="7">
    <location>
        <position position="21"/>
    </location>
    <ligand>
        <name>3-phosphoshikimate</name>
        <dbReference type="ChEBI" id="CHEBI:145989"/>
    </ligand>
</feature>
<dbReference type="EC" id="2.5.1.19" evidence="7"/>
<feature type="binding site" evidence="7">
    <location>
        <position position="363"/>
    </location>
    <ligand>
        <name>3-phosphoshikimate</name>
        <dbReference type="ChEBI" id="CHEBI:145989"/>
    </ligand>
</feature>
<evidence type="ECO:0000256" key="1">
    <source>
        <dbReference type="ARBA" id="ARBA00004811"/>
    </source>
</evidence>
<keyword evidence="7" id="KW-0963">Cytoplasm</keyword>
<dbReference type="Gene3D" id="3.65.10.10">
    <property type="entry name" value="Enolpyruvate transferase domain"/>
    <property type="match status" value="2"/>
</dbReference>
<dbReference type="Proteomes" id="UP000767291">
    <property type="component" value="Unassembled WGS sequence"/>
</dbReference>
<dbReference type="SUPFAM" id="SSF55205">
    <property type="entry name" value="EPT/RTPC-like"/>
    <property type="match status" value="1"/>
</dbReference>
<evidence type="ECO:0000256" key="3">
    <source>
        <dbReference type="ARBA" id="ARBA00022605"/>
    </source>
</evidence>
<dbReference type="PROSITE" id="PS00885">
    <property type="entry name" value="EPSP_SYNTHASE_2"/>
    <property type="match status" value="1"/>
</dbReference>
<evidence type="ECO:0000256" key="5">
    <source>
        <dbReference type="ARBA" id="ARBA00023141"/>
    </source>
</evidence>
<dbReference type="InterPro" id="IPR023193">
    <property type="entry name" value="EPSP_synthase_CS"/>
</dbReference>
<feature type="binding site" evidence="7">
    <location>
        <position position="436"/>
    </location>
    <ligand>
        <name>phosphoenolpyruvate</name>
        <dbReference type="ChEBI" id="CHEBI:58702"/>
    </ligand>
</feature>
<comment type="function">
    <text evidence="7">Catalyzes the transfer of the enolpyruvyl moiety of phosphoenolpyruvate (PEP) to the 5-hydroxyl of shikimate-3-phosphate (S3P) to produce enolpyruvyl shikimate-3-phosphate and inorganic phosphate.</text>
</comment>
<dbReference type="InterPro" id="IPR001986">
    <property type="entry name" value="Enolpyruvate_Tfrase_dom"/>
</dbReference>
<feature type="binding site" evidence="7">
    <location>
        <position position="367"/>
    </location>
    <ligand>
        <name>phosphoenolpyruvate</name>
        <dbReference type="ChEBI" id="CHEBI:58702"/>
    </ligand>
</feature>
<dbReference type="RefSeq" id="WP_209455690.1">
    <property type="nucleotide sequence ID" value="NZ_BAAACS010000017.1"/>
</dbReference>
<feature type="binding site" evidence="7">
    <location>
        <position position="123"/>
    </location>
    <ligand>
        <name>phosphoenolpyruvate</name>
        <dbReference type="ChEBI" id="CHEBI:58702"/>
    </ligand>
</feature>
<feature type="active site" description="Proton acceptor" evidence="7">
    <location>
        <position position="336"/>
    </location>
</feature>
<keyword evidence="5 7" id="KW-0057">Aromatic amino acid biosynthesis</keyword>
<dbReference type="InterPro" id="IPR036968">
    <property type="entry name" value="Enolpyruvate_Tfrase_sf"/>
</dbReference>
<keyword evidence="4 7" id="KW-0808">Transferase</keyword>
<keyword evidence="10" id="KW-1185">Reference proteome</keyword>
<organism evidence="9 10">
    <name type="scientific">Metaclostridioides mangenotii</name>
    <dbReference type="NCBI Taxonomy" id="1540"/>
    <lineage>
        <taxon>Bacteria</taxon>
        <taxon>Bacillati</taxon>
        <taxon>Bacillota</taxon>
        <taxon>Clostridia</taxon>
        <taxon>Peptostreptococcales</taxon>
        <taxon>Peptostreptococcaceae</taxon>
        <taxon>Metaclostridioides</taxon>
    </lineage>
</organism>
<reference evidence="9 10" key="1">
    <citation type="submission" date="2021-03" db="EMBL/GenBank/DDBJ databases">
        <title>Genomic Encyclopedia of Type Strains, Phase IV (KMG-IV): sequencing the most valuable type-strain genomes for metagenomic binning, comparative biology and taxonomic classification.</title>
        <authorList>
            <person name="Goeker M."/>
        </authorList>
    </citation>
    <scope>NUCLEOTIDE SEQUENCE [LARGE SCALE GENOMIC DNA]</scope>
    <source>
        <strain evidence="9 10">DSM 1289</strain>
    </source>
</reference>
<feature type="binding site" evidence="7">
    <location>
        <position position="410"/>
    </location>
    <ligand>
        <name>phosphoenolpyruvate</name>
        <dbReference type="ChEBI" id="CHEBI:58702"/>
    </ligand>
</feature>
<evidence type="ECO:0000313" key="10">
    <source>
        <dbReference type="Proteomes" id="UP000767291"/>
    </source>
</evidence>
<proteinExistence type="inferred from homology"/>
<dbReference type="InterPro" id="IPR006264">
    <property type="entry name" value="EPSP_synthase"/>
</dbReference>
<accession>A0ABS4E862</accession>
<evidence type="ECO:0000256" key="6">
    <source>
        <dbReference type="ARBA" id="ARBA00044633"/>
    </source>
</evidence>
<feature type="binding site" evidence="7">
    <location>
        <position position="222"/>
    </location>
    <ligand>
        <name>3-phosphoshikimate</name>
        <dbReference type="ChEBI" id="CHEBI:145989"/>
    </ligand>
</feature>
<feature type="binding site" evidence="7">
    <location>
        <position position="22"/>
    </location>
    <ligand>
        <name>3-phosphoshikimate</name>
        <dbReference type="ChEBI" id="CHEBI:145989"/>
    </ligand>
</feature>
<comment type="caution">
    <text evidence="9">The sequence shown here is derived from an EMBL/GenBank/DDBJ whole genome shotgun (WGS) entry which is preliminary data.</text>
</comment>
<dbReference type="PANTHER" id="PTHR21090:SF5">
    <property type="entry name" value="PENTAFUNCTIONAL AROM POLYPEPTIDE"/>
    <property type="match status" value="1"/>
</dbReference>
<dbReference type="Pfam" id="PF00275">
    <property type="entry name" value="EPSP_synthase"/>
    <property type="match status" value="2"/>
</dbReference>
<sequence>MADIKLYPSKLNGEIIVPPSKSMSHRAIICASLASGTSIIENIDFSDDINSTIKAMKILGAEITVEGKSLYIQGIKSKEIVSEFEDKKQFQYKEQFQICNNDLNNDNVNCEKNIPTIDCSESGSTLRFIVPIFSALSKPVRYIGRGNLGKRPLNIYYKIFDEQNIRYKFKRNELDLTVLDNLKSGEFYIDGNVSSQFISGLLFALPLLSGDSKIYITTEFESKPYLDLTISILKTFGVDIVNMDYREFTIKGNQKYKNCNYRVEGDYSQGAYFLCANALGSDISISGLKEESLQGDKRIICILDSMGTSSKFVNYKLYNISRELTGTTIDASQCPDIIPVLSLVATLSKGETKIVNAHRLKLKECDRLEATRLELLKLGGDIVAKEDSLIINGVDKLRGGITVWSHNDHRIAMMLSIASCFCEEEIVLCDSECISKSYPNFYKDFIELGGKIDEWDLGK</sequence>
<dbReference type="HAMAP" id="MF_00210">
    <property type="entry name" value="EPSP_synth"/>
    <property type="match status" value="1"/>
</dbReference>